<dbReference type="Proteomes" id="UP000647860">
    <property type="component" value="Unassembled WGS sequence"/>
</dbReference>
<evidence type="ECO:0000313" key="2">
    <source>
        <dbReference type="Proteomes" id="UP000647860"/>
    </source>
</evidence>
<keyword evidence="2" id="KW-1185">Reference proteome</keyword>
<sequence length="243" mass="26723">MKNVDGEEMGFDAALAVMLASVPWTNLGRAENYGVPDTVPKRITELVRGATPEIREEAAGGLYCAAANQGVLGEVSPFVANILVRVLRQGLCVDRESVYYVIQAIQECRAWRVRDDDVGERILAESRSEIEAGWDAYLVDLHRLDLARSPSLLLLLEDFAAKRLEVLVHLWAEVNRADGDTKAQVMEAYAGALEHALQHTADPGECFCGDGFWLTTAVVNQAAPELVEVRRPPWAPIADLRQG</sequence>
<organism evidence="1 2">
    <name type="scientific">Micromonospora gifhornensis</name>
    <dbReference type="NCBI Taxonomy" id="84594"/>
    <lineage>
        <taxon>Bacteria</taxon>
        <taxon>Bacillati</taxon>
        <taxon>Actinomycetota</taxon>
        <taxon>Actinomycetes</taxon>
        <taxon>Micromonosporales</taxon>
        <taxon>Micromonosporaceae</taxon>
        <taxon>Micromonospora</taxon>
    </lineage>
</organism>
<comment type="caution">
    <text evidence="1">The sequence shown here is derived from an EMBL/GenBank/DDBJ whole genome shotgun (WGS) entry which is preliminary data.</text>
</comment>
<protein>
    <submittedName>
        <fullName evidence="1">Uncharacterized protein</fullName>
    </submittedName>
</protein>
<dbReference type="RefSeq" id="WP_146017535.1">
    <property type="nucleotide sequence ID" value="NZ_BAAAGZ010000012.1"/>
</dbReference>
<gene>
    <name evidence="1" type="ORF">Vgi01_33320</name>
</gene>
<name>A0ABQ4IFE7_9ACTN</name>
<proteinExistence type="predicted"/>
<evidence type="ECO:0000313" key="1">
    <source>
        <dbReference type="EMBL" id="GIJ16648.1"/>
    </source>
</evidence>
<accession>A0ABQ4IFE7</accession>
<dbReference type="EMBL" id="BOPA01000021">
    <property type="protein sequence ID" value="GIJ16648.1"/>
    <property type="molecule type" value="Genomic_DNA"/>
</dbReference>
<reference evidence="1 2" key="1">
    <citation type="submission" date="2021-01" db="EMBL/GenBank/DDBJ databases">
        <title>Whole genome shotgun sequence of Verrucosispora gifhornensis NBRC 16317.</title>
        <authorList>
            <person name="Komaki H."/>
            <person name="Tamura T."/>
        </authorList>
    </citation>
    <scope>NUCLEOTIDE SEQUENCE [LARGE SCALE GENOMIC DNA]</scope>
    <source>
        <strain evidence="1 2">NBRC 16317</strain>
    </source>
</reference>